<dbReference type="SUPFAM" id="SSF63411">
    <property type="entry name" value="LuxS/MPP-like metallohydrolase"/>
    <property type="match status" value="2"/>
</dbReference>
<protein>
    <submittedName>
        <fullName evidence="4">Putative Zn-dependent peptidase</fullName>
    </submittedName>
</protein>
<dbReference type="RefSeq" id="WP_008611967.1">
    <property type="nucleotide sequence ID" value="NZ_JH651379.1"/>
</dbReference>
<proteinExistence type="predicted"/>
<dbReference type="Proteomes" id="UP000004690">
    <property type="component" value="Unassembled WGS sequence"/>
</dbReference>
<dbReference type="OrthoDB" id="9811314at2"/>
<evidence type="ECO:0000313" key="4">
    <source>
        <dbReference type="EMBL" id="EIJ38705.1"/>
    </source>
</evidence>
<organism evidence="4 5">
    <name type="scientific">Galbibacter orientalis DSM 19592</name>
    <dbReference type="NCBI Taxonomy" id="926559"/>
    <lineage>
        <taxon>Bacteria</taxon>
        <taxon>Pseudomonadati</taxon>
        <taxon>Bacteroidota</taxon>
        <taxon>Flavobacteriia</taxon>
        <taxon>Flavobacteriales</taxon>
        <taxon>Flavobacteriaceae</taxon>
        <taxon>Galbibacter</taxon>
    </lineage>
</organism>
<dbReference type="AlphaFoldDB" id="I3C512"/>
<evidence type="ECO:0000259" key="2">
    <source>
        <dbReference type="Pfam" id="PF00675"/>
    </source>
</evidence>
<dbReference type="eggNOG" id="COG0612">
    <property type="taxonomic scope" value="Bacteria"/>
</dbReference>
<dbReference type="PANTHER" id="PTHR11851">
    <property type="entry name" value="METALLOPROTEASE"/>
    <property type="match status" value="1"/>
</dbReference>
<dbReference type="STRING" id="926559.JoomaDRAFT_1696"/>
<dbReference type="InterPro" id="IPR050361">
    <property type="entry name" value="MPP/UQCRC_Complex"/>
</dbReference>
<gene>
    <name evidence="4" type="ORF">JoomaDRAFT_1696</name>
</gene>
<dbReference type="EMBL" id="JH651379">
    <property type="protein sequence ID" value="EIJ38705.1"/>
    <property type="molecule type" value="Genomic_DNA"/>
</dbReference>
<dbReference type="Gene3D" id="3.30.830.10">
    <property type="entry name" value="Metalloenzyme, LuxS/M16 peptidase-like"/>
    <property type="match status" value="2"/>
</dbReference>
<feature type="domain" description="Peptidase M16 N-terminal" evidence="2">
    <location>
        <begin position="51"/>
        <end position="168"/>
    </location>
</feature>
<sequence length="687" mass="75932">MKTKILSILLLFCVGFTFAQIDRSKQPAPGPAPTINLEEPETFVLENGLTVMVVENHKLPRVSVTLTIDNSPVLEGKKAGVSQLAGDIMGSGTTSIGKDEYNERIDFLGANINFGSQSAYASCLSKYFPEILSLMADGALNPVFSQEEFDKKKKQLEEGIKSSENDVSSIASRVTNALSYGKNHPYGEFISEETLNNVSLEDATNFYNTYFKPEKAYLVIVGDVKPLEVEKLVRDNFSSWKKDSAPGVTYGAPRNVQYTQIDFIDMPNAVQSEIKVRNMIDLKMSDKDYHAALIANHIFGGSFNSYLNMNLREAHGYTYGARSYLDTDEYNASNFSASTSVRNAVTDSAVVEFMKEIKRIRTEPVSAEDLVNAKAKYVGDFVIALENPRTIARYALNIKTRNLPDDFYVNYLEKINAVTVEDVQRVANKYFKADNARIVVTGKGSEVADKLEALNYPVTYYDKEANKIEKPNYNVAIPKDVTAESVLNKYIEAIGGKDKVSALNSISFTYEGSFNGATIKAEEKRTANKYAQTTYMNGSPMMAVVANETEVFMKQGGNKVPLPPAMVNDMKNAVGIFPELTLLTNDAVKVVGIEKVEGKDAYKVEVPGEAVQAFYFYDTESGLKVKELAVINMGGQTQNQEALLLDYKDYEGIKFPSVKKAALGGQTVESTLTEVIINPELTEADFE</sequence>
<reference evidence="4 5" key="1">
    <citation type="submission" date="2012-02" db="EMBL/GenBank/DDBJ databases">
        <title>Improved High-Quality Draft genome of Joostella marina DSM 19592.</title>
        <authorList>
            <consortium name="US DOE Joint Genome Institute (JGI-PGF)"/>
            <person name="Lucas S."/>
            <person name="Copeland A."/>
            <person name="Lapidus A."/>
            <person name="Bruce D."/>
            <person name="Goodwin L."/>
            <person name="Pitluck S."/>
            <person name="Peters L."/>
            <person name="Chertkov O."/>
            <person name="Ovchinnikova G."/>
            <person name="Kyrpides N."/>
            <person name="Mavromatis K."/>
            <person name="Detter J.C."/>
            <person name="Han C."/>
            <person name="Land M."/>
            <person name="Hauser L."/>
            <person name="Markowitz V."/>
            <person name="Cheng J.-F."/>
            <person name="Hugenholtz P."/>
            <person name="Woyke T."/>
            <person name="Wu D."/>
            <person name="Tindall B."/>
            <person name="Brambilla E."/>
            <person name="Klenk H.-P."/>
            <person name="Eisen J.A."/>
        </authorList>
    </citation>
    <scope>NUCLEOTIDE SEQUENCE [LARGE SCALE GENOMIC DNA]</scope>
    <source>
        <strain evidence="4 5">DSM 19592</strain>
    </source>
</reference>
<dbReference type="InterPro" id="IPR011249">
    <property type="entry name" value="Metalloenz_LuxS/M16"/>
</dbReference>
<dbReference type="GO" id="GO:0046872">
    <property type="term" value="F:metal ion binding"/>
    <property type="evidence" value="ECO:0007669"/>
    <property type="project" value="InterPro"/>
</dbReference>
<accession>I3C512</accession>
<dbReference type="Pfam" id="PF00675">
    <property type="entry name" value="Peptidase_M16"/>
    <property type="match status" value="1"/>
</dbReference>
<feature type="signal peptide" evidence="1">
    <location>
        <begin position="1"/>
        <end position="19"/>
    </location>
</feature>
<evidence type="ECO:0000256" key="1">
    <source>
        <dbReference type="SAM" id="SignalP"/>
    </source>
</evidence>
<evidence type="ECO:0000259" key="3">
    <source>
        <dbReference type="Pfam" id="PF05193"/>
    </source>
</evidence>
<dbReference type="PANTHER" id="PTHR11851:SF225">
    <property type="entry name" value="NON-PEPTIDASE HOMOLOG YMXG"/>
    <property type="match status" value="1"/>
</dbReference>
<dbReference type="Pfam" id="PF05193">
    <property type="entry name" value="Peptidase_M16_C"/>
    <property type="match status" value="1"/>
</dbReference>
<name>I3C512_9FLAO</name>
<dbReference type="InterPro" id="IPR007863">
    <property type="entry name" value="Peptidase_M16_C"/>
</dbReference>
<evidence type="ECO:0000313" key="5">
    <source>
        <dbReference type="Proteomes" id="UP000004690"/>
    </source>
</evidence>
<feature type="chain" id="PRO_5003668485" evidence="1">
    <location>
        <begin position="20"/>
        <end position="687"/>
    </location>
</feature>
<keyword evidence="5" id="KW-1185">Reference proteome</keyword>
<feature type="domain" description="Peptidase M16 C-terminal" evidence="3">
    <location>
        <begin position="197"/>
        <end position="376"/>
    </location>
</feature>
<dbReference type="HOGENOM" id="CLU_009902_6_1_10"/>
<dbReference type="InterPro" id="IPR011765">
    <property type="entry name" value="Pept_M16_N"/>
</dbReference>
<keyword evidence="1" id="KW-0732">Signal</keyword>